<dbReference type="PIRSF" id="PIRSF006621">
    <property type="entry name" value="Dus"/>
    <property type="match status" value="1"/>
</dbReference>
<evidence type="ECO:0000256" key="12">
    <source>
        <dbReference type="PIRSR" id="PIRSR006621-1"/>
    </source>
</evidence>
<dbReference type="SUPFAM" id="SSF51395">
    <property type="entry name" value="FMN-linked oxidoreductases"/>
    <property type="match status" value="1"/>
</dbReference>
<dbReference type="EC" id="1.3.1.-" evidence="11"/>
<dbReference type="InterPro" id="IPR024036">
    <property type="entry name" value="tRNA-dHydroUridine_Synthase_C"/>
</dbReference>
<evidence type="ECO:0000256" key="9">
    <source>
        <dbReference type="ARBA" id="ARBA00048205"/>
    </source>
</evidence>
<keyword evidence="5 11" id="KW-0819">tRNA processing</keyword>
<dbReference type="Gene3D" id="3.20.20.70">
    <property type="entry name" value="Aldolase class I"/>
    <property type="match status" value="1"/>
</dbReference>
<evidence type="ECO:0000256" key="10">
    <source>
        <dbReference type="ARBA" id="ARBA00048802"/>
    </source>
</evidence>
<accession>A0A1G2BRS4</accession>
<feature type="domain" description="DUS-like FMN-binding" evidence="14">
    <location>
        <begin position="1"/>
        <end position="335"/>
    </location>
</feature>
<dbReference type="Pfam" id="PF01207">
    <property type="entry name" value="Dus"/>
    <property type="match status" value="1"/>
</dbReference>
<proteinExistence type="inferred from homology"/>
<organism evidence="15 16">
    <name type="scientific">Candidatus Komeilibacteria bacterium RIFCSPLOWO2_02_FULL_48_11</name>
    <dbReference type="NCBI Taxonomy" id="1798553"/>
    <lineage>
        <taxon>Bacteria</taxon>
        <taxon>Candidatus Komeiliibacteriota</taxon>
    </lineage>
</organism>
<feature type="binding site" evidence="13">
    <location>
        <begin position="205"/>
        <end position="207"/>
    </location>
    <ligand>
        <name>FMN</name>
        <dbReference type="ChEBI" id="CHEBI:58210"/>
    </ligand>
</feature>
<dbReference type="Gene3D" id="1.10.1200.80">
    <property type="entry name" value="Putative flavin oxidoreducatase, domain 2"/>
    <property type="match status" value="1"/>
</dbReference>
<keyword evidence="7" id="KW-0694">RNA-binding</keyword>
<feature type="binding site" evidence="13">
    <location>
        <begin position="229"/>
        <end position="230"/>
    </location>
    <ligand>
        <name>FMN</name>
        <dbReference type="ChEBI" id="CHEBI:58210"/>
    </ligand>
</feature>
<evidence type="ECO:0000313" key="15">
    <source>
        <dbReference type="EMBL" id="OGY91249.1"/>
    </source>
</evidence>
<comment type="caution">
    <text evidence="15">The sequence shown here is derived from an EMBL/GenBank/DDBJ whole genome shotgun (WGS) entry which is preliminary data.</text>
</comment>
<keyword evidence="8 11" id="KW-0560">Oxidoreductase</keyword>
<dbReference type="InterPro" id="IPR001269">
    <property type="entry name" value="DUS_fam"/>
</dbReference>
<evidence type="ECO:0000256" key="1">
    <source>
        <dbReference type="ARBA" id="ARBA00002790"/>
    </source>
</evidence>
<dbReference type="CDD" id="cd02801">
    <property type="entry name" value="DUS_like_FMN"/>
    <property type="match status" value="1"/>
</dbReference>
<feature type="binding site" evidence="13">
    <location>
        <position position="123"/>
    </location>
    <ligand>
        <name>FMN</name>
        <dbReference type="ChEBI" id="CHEBI:58210"/>
    </ligand>
</feature>
<keyword evidence="2" id="KW-0820">tRNA-binding</keyword>
<evidence type="ECO:0000256" key="7">
    <source>
        <dbReference type="ARBA" id="ARBA00022884"/>
    </source>
</evidence>
<dbReference type="GO" id="GO:0000049">
    <property type="term" value="F:tRNA binding"/>
    <property type="evidence" value="ECO:0007669"/>
    <property type="project" value="UniProtKB-KW"/>
</dbReference>
<keyword evidence="4 11" id="KW-0288">FMN</keyword>
<feature type="binding site" evidence="13">
    <location>
        <position position="174"/>
    </location>
    <ligand>
        <name>FMN</name>
        <dbReference type="ChEBI" id="CHEBI:58210"/>
    </ligand>
</feature>
<gene>
    <name evidence="15" type="ORF">A3H70_05140</name>
</gene>
<evidence type="ECO:0000256" key="4">
    <source>
        <dbReference type="ARBA" id="ARBA00022643"/>
    </source>
</evidence>
<sequence length="339" mass="37420">MAGVCDSPFRQICKQHGADVIYTEFLSAEALIRNNKKTLEMLKFSPKEQPLVCQIFGKNPATIAQAAKIIEQAGYAGVDLNFGCPAYKVVKTGGGVSLMRDLNKVHDIIAAVCQTVAIPVSIKIRARIGLKTIIRDLIEERDTEDEKLETAGQVTALDLVKKISDLKISAIMIHSRSYEQAFDGVPDLEMVKAVRQIYPGILLVNGGIYTPEEAKRQLDETRADGVGLARGVLGNPWLFQQIHDVIPTESAPSGRAEGTLTYTQPTLARRSLGEVGWQERKQTMLQHAKIALELKGPPALIELRKHLAWYIKAVPKAKELRSKLVQVKTLAELKKILPI</sequence>
<evidence type="ECO:0000256" key="11">
    <source>
        <dbReference type="PIRNR" id="PIRNR006621"/>
    </source>
</evidence>
<dbReference type="PANTHER" id="PTHR45846">
    <property type="entry name" value="TRNA-DIHYDROURIDINE(47) SYNTHASE [NAD(P)(+)]-LIKE"/>
    <property type="match status" value="1"/>
</dbReference>
<dbReference type="EMBL" id="MHKO01000050">
    <property type="protein sequence ID" value="OGY91249.1"/>
    <property type="molecule type" value="Genomic_DNA"/>
</dbReference>
<evidence type="ECO:0000256" key="8">
    <source>
        <dbReference type="ARBA" id="ARBA00023002"/>
    </source>
</evidence>
<dbReference type="PANTHER" id="PTHR45846:SF1">
    <property type="entry name" value="TRNA-DIHYDROURIDINE(47) SYNTHASE [NAD(P)(+)]-LIKE"/>
    <property type="match status" value="1"/>
</dbReference>
<keyword evidence="13" id="KW-0547">Nucleotide-binding</keyword>
<dbReference type="InterPro" id="IPR013785">
    <property type="entry name" value="Aldolase_TIM"/>
</dbReference>
<evidence type="ECO:0000256" key="5">
    <source>
        <dbReference type="ARBA" id="ARBA00022694"/>
    </source>
</evidence>
<dbReference type="InterPro" id="IPR035587">
    <property type="entry name" value="DUS-like_FMN-bd"/>
</dbReference>
<comment type="similarity">
    <text evidence="11">Belongs to the dus family.</text>
</comment>
<dbReference type="Proteomes" id="UP000178109">
    <property type="component" value="Unassembled WGS sequence"/>
</dbReference>
<feature type="active site" description="Proton donor" evidence="12">
    <location>
        <position position="84"/>
    </location>
</feature>
<protein>
    <recommendedName>
        <fullName evidence="11">tRNA-dihydrouridine synthase</fullName>
        <ecNumber evidence="11">1.3.1.-</ecNumber>
    </recommendedName>
</protein>
<keyword evidence="3 11" id="KW-0285">Flavoprotein</keyword>
<name>A0A1G2BRS4_9BACT</name>
<evidence type="ECO:0000259" key="14">
    <source>
        <dbReference type="Pfam" id="PF01207"/>
    </source>
</evidence>
<dbReference type="AlphaFoldDB" id="A0A1G2BRS4"/>
<dbReference type="GO" id="GO:0017150">
    <property type="term" value="F:tRNA dihydrouridine synthase activity"/>
    <property type="evidence" value="ECO:0007669"/>
    <property type="project" value="InterPro"/>
</dbReference>
<dbReference type="GO" id="GO:0050660">
    <property type="term" value="F:flavin adenine dinucleotide binding"/>
    <property type="evidence" value="ECO:0007669"/>
    <property type="project" value="InterPro"/>
</dbReference>
<evidence type="ECO:0000256" key="2">
    <source>
        <dbReference type="ARBA" id="ARBA00022555"/>
    </source>
</evidence>
<comment type="function">
    <text evidence="1 11">Catalyzes the synthesis of 5,6-dihydrouridine (D), a modified base found in the D-loop of most tRNAs, via the reduction of the C5-C6 double bond in target uridines.</text>
</comment>
<comment type="catalytic activity">
    <reaction evidence="9">
        <text>a 5,6-dihydrouridine in tRNA + NADP(+) = a uridine in tRNA + NADPH + H(+)</text>
        <dbReference type="Rhea" id="RHEA:23624"/>
        <dbReference type="Rhea" id="RHEA-COMP:13339"/>
        <dbReference type="Rhea" id="RHEA-COMP:13887"/>
        <dbReference type="ChEBI" id="CHEBI:15378"/>
        <dbReference type="ChEBI" id="CHEBI:57783"/>
        <dbReference type="ChEBI" id="CHEBI:58349"/>
        <dbReference type="ChEBI" id="CHEBI:65315"/>
        <dbReference type="ChEBI" id="CHEBI:74443"/>
    </reaction>
</comment>
<evidence type="ECO:0000256" key="3">
    <source>
        <dbReference type="ARBA" id="ARBA00022630"/>
    </source>
</evidence>
<evidence type="ECO:0000313" key="16">
    <source>
        <dbReference type="Proteomes" id="UP000178109"/>
    </source>
</evidence>
<reference evidence="15 16" key="1">
    <citation type="journal article" date="2016" name="Nat. Commun.">
        <title>Thousands of microbial genomes shed light on interconnected biogeochemical processes in an aquifer system.</title>
        <authorList>
            <person name="Anantharaman K."/>
            <person name="Brown C.T."/>
            <person name="Hug L.A."/>
            <person name="Sharon I."/>
            <person name="Castelle C.J."/>
            <person name="Probst A.J."/>
            <person name="Thomas B.C."/>
            <person name="Singh A."/>
            <person name="Wilkins M.J."/>
            <person name="Karaoz U."/>
            <person name="Brodie E.L."/>
            <person name="Williams K.H."/>
            <person name="Hubbard S.S."/>
            <person name="Banfield J.F."/>
        </authorList>
    </citation>
    <scope>NUCLEOTIDE SEQUENCE [LARGE SCALE GENOMIC DNA]</scope>
</reference>
<comment type="catalytic activity">
    <reaction evidence="10">
        <text>a 5,6-dihydrouridine in tRNA + NAD(+) = a uridine in tRNA + NADH + H(+)</text>
        <dbReference type="Rhea" id="RHEA:54452"/>
        <dbReference type="Rhea" id="RHEA-COMP:13339"/>
        <dbReference type="Rhea" id="RHEA-COMP:13887"/>
        <dbReference type="ChEBI" id="CHEBI:15378"/>
        <dbReference type="ChEBI" id="CHEBI:57540"/>
        <dbReference type="ChEBI" id="CHEBI:57945"/>
        <dbReference type="ChEBI" id="CHEBI:65315"/>
        <dbReference type="ChEBI" id="CHEBI:74443"/>
    </reaction>
</comment>
<comment type="cofactor">
    <cofactor evidence="11 13">
        <name>FMN</name>
        <dbReference type="ChEBI" id="CHEBI:58210"/>
    </cofactor>
</comment>
<evidence type="ECO:0000256" key="6">
    <source>
        <dbReference type="ARBA" id="ARBA00022857"/>
    </source>
</evidence>
<keyword evidence="6" id="KW-0521">NADP</keyword>
<dbReference type="STRING" id="1798553.A3H70_05140"/>
<feature type="binding site" evidence="13">
    <location>
        <position position="54"/>
    </location>
    <ligand>
        <name>FMN</name>
        <dbReference type="ChEBI" id="CHEBI:58210"/>
    </ligand>
</feature>
<evidence type="ECO:0000256" key="13">
    <source>
        <dbReference type="PIRSR" id="PIRSR006621-2"/>
    </source>
</evidence>